<dbReference type="Proteomes" id="UP000830835">
    <property type="component" value="Unassembled WGS sequence"/>
</dbReference>
<dbReference type="EMBL" id="JAFIRA010000009">
    <property type="protein sequence ID" value="MCJ2542370.1"/>
    <property type="molecule type" value="Genomic_DNA"/>
</dbReference>
<evidence type="ECO:0000256" key="3">
    <source>
        <dbReference type="HAMAP-Rule" id="MF_01460"/>
    </source>
</evidence>
<dbReference type="PANTHER" id="PTHR35137:SF1">
    <property type="entry name" value="CHROMOPHORE LYASE CRL, CHLOROPLASTIC"/>
    <property type="match status" value="1"/>
</dbReference>
<dbReference type="EC" id="4.-.-.-" evidence="3"/>
<evidence type="ECO:0000256" key="2">
    <source>
        <dbReference type="ARBA" id="ARBA00023239"/>
    </source>
</evidence>
<dbReference type="HAMAP" id="MF_01460">
    <property type="entry name" value="Chrphore_lyase_CpxT"/>
    <property type="match status" value="1"/>
</dbReference>
<dbReference type="RefSeq" id="WP_244349600.1">
    <property type="nucleotide sequence ID" value="NZ_JAFIRA010000009.1"/>
</dbReference>
<dbReference type="InterPro" id="IPR010404">
    <property type="entry name" value="CpcT/CpeT"/>
</dbReference>
<dbReference type="InterPro" id="IPR038672">
    <property type="entry name" value="CpcT/CpeT_sf"/>
</dbReference>
<proteinExistence type="inferred from homology"/>
<organism evidence="4 5">
    <name type="scientific">Thermostichus vulcanus str. 'Rupite'</name>
    <dbReference type="NCBI Taxonomy" id="2813851"/>
    <lineage>
        <taxon>Bacteria</taxon>
        <taxon>Bacillati</taxon>
        <taxon>Cyanobacteriota</taxon>
        <taxon>Cyanophyceae</taxon>
        <taxon>Thermostichales</taxon>
        <taxon>Thermostichaceae</taxon>
        <taxon>Thermostichus</taxon>
    </lineage>
</organism>
<comment type="similarity">
    <text evidence="1 3">Belongs to the CpcT/CpeT biliprotein lyase family.</text>
</comment>
<evidence type="ECO:0000313" key="5">
    <source>
        <dbReference type="Proteomes" id="UP000830835"/>
    </source>
</evidence>
<name>A0ABT0C9C1_THEVL</name>
<dbReference type="GO" id="GO:0016829">
    <property type="term" value="F:lyase activity"/>
    <property type="evidence" value="ECO:0007669"/>
    <property type="project" value="UniProtKB-KW"/>
</dbReference>
<dbReference type="PANTHER" id="PTHR35137">
    <property type="entry name" value="CHROMOPHORE LYASE CRL, CHLOROPLASTIC"/>
    <property type="match status" value="1"/>
</dbReference>
<dbReference type="Gene3D" id="2.40.128.590">
    <property type="entry name" value="CpcT/CpeT domain"/>
    <property type="match status" value="1"/>
</dbReference>
<reference evidence="4" key="1">
    <citation type="submission" date="2021-02" db="EMBL/GenBank/DDBJ databases">
        <title>The CRISPR/cas machinery reduction and long-range gene transfer in the hot spring cyanobacterium Synechococcus.</title>
        <authorList>
            <person name="Dvorak P."/>
            <person name="Jahodarova E."/>
            <person name="Hasler P."/>
            <person name="Poulickova A."/>
        </authorList>
    </citation>
    <scope>NUCLEOTIDE SEQUENCE</scope>
    <source>
        <strain evidence="4">Rupite</strain>
    </source>
</reference>
<sequence length="207" mass="23613">MSASSHPHFSPELLQMARWLAGDFCNREQAWENPPFFAQIRVAYRPLPTPALSGIGFYVEQAYGGHLEDPYRQAVVELRQTRSGMVIRNYRPLEPERWRGCAREQPDRLRHLQVADITYLPGCDVHVQQQGSRFVGATEPGQKCCVVRKGQTTYLQTRIELSENQLSSHDQGMDPTTHEQVWGALAGAFRFQKITDWQSELPMISGI</sequence>
<protein>
    <recommendedName>
        <fullName evidence="3">Chromophore lyase CpcT/CpeT</fullName>
        <ecNumber evidence="3">4.-.-.-</ecNumber>
    </recommendedName>
</protein>
<evidence type="ECO:0000256" key="1">
    <source>
        <dbReference type="ARBA" id="ARBA00008206"/>
    </source>
</evidence>
<dbReference type="CDD" id="cd16338">
    <property type="entry name" value="CpcT"/>
    <property type="match status" value="1"/>
</dbReference>
<accession>A0ABT0C9C1</accession>
<comment type="caution">
    <text evidence="4">The sequence shown here is derived from an EMBL/GenBank/DDBJ whole genome shotgun (WGS) entry which is preliminary data.</text>
</comment>
<dbReference type="Pfam" id="PF06206">
    <property type="entry name" value="CpeT"/>
    <property type="match status" value="1"/>
</dbReference>
<keyword evidence="2 3" id="KW-0456">Lyase</keyword>
<gene>
    <name evidence="3" type="primary">cpcT</name>
    <name evidence="4" type="ORF">JX360_05520</name>
</gene>
<evidence type="ECO:0000313" key="4">
    <source>
        <dbReference type="EMBL" id="MCJ2542370.1"/>
    </source>
</evidence>
<comment type="function">
    <text evidence="3">Covalently attaches a chromophore to Cys residue(s) of phycobiliproteins.</text>
</comment>
<keyword evidence="5" id="KW-1185">Reference proteome</keyword>